<sequence>MTENEKKFSLYLVVLRFLVYKVTSNLNRIYLDVDLPLKKMVLTAFYNEDPSELELELFDDIVTNSNAHIPDFYINSEIQLRKHLDSNAKYDFIIFATYEND</sequence>
<organism evidence="1 2">
    <name type="scientific">Candidatus Pseudobacter hemicellulosilyticus</name>
    <dbReference type="NCBI Taxonomy" id="3121375"/>
    <lineage>
        <taxon>Bacteria</taxon>
        <taxon>Pseudomonadati</taxon>
        <taxon>Bacteroidota</taxon>
        <taxon>Chitinophagia</taxon>
        <taxon>Chitinophagales</taxon>
        <taxon>Chitinophagaceae</taxon>
        <taxon>Pseudobacter</taxon>
    </lineage>
</organism>
<dbReference type="AlphaFoldDB" id="A0AAJ6BEQ1"/>
<proteinExistence type="predicted"/>
<dbReference type="Pfam" id="PF26541">
    <property type="entry name" value="MafI2"/>
    <property type="match status" value="1"/>
</dbReference>
<dbReference type="Proteomes" id="UP001220610">
    <property type="component" value="Chromosome"/>
</dbReference>
<evidence type="ECO:0000313" key="1">
    <source>
        <dbReference type="EMBL" id="WEK34278.1"/>
    </source>
</evidence>
<dbReference type="InterPro" id="IPR058702">
    <property type="entry name" value="MafI2-like"/>
</dbReference>
<reference evidence="1" key="1">
    <citation type="submission" date="2023-03" db="EMBL/GenBank/DDBJ databases">
        <title>Andean soil-derived lignocellulolytic bacterial consortium as a source of novel taxa and putative plastic-active enzymes.</title>
        <authorList>
            <person name="Diaz-Garcia L."/>
            <person name="Chuvochina M."/>
            <person name="Feuerriegel G."/>
            <person name="Bunk B."/>
            <person name="Sproer C."/>
            <person name="Streit W.R."/>
            <person name="Rodriguez L.M."/>
            <person name="Overmann J."/>
            <person name="Jimenez D.J."/>
        </authorList>
    </citation>
    <scope>NUCLEOTIDE SEQUENCE</scope>
    <source>
        <strain evidence="1">MAG 7</strain>
    </source>
</reference>
<gene>
    <name evidence="1" type="ORF">P0Y53_17465</name>
</gene>
<name>A0AAJ6BEQ1_9BACT</name>
<accession>A0AAJ6BEQ1</accession>
<evidence type="ECO:0000313" key="2">
    <source>
        <dbReference type="Proteomes" id="UP001220610"/>
    </source>
</evidence>
<protein>
    <submittedName>
        <fullName evidence="1">Uncharacterized protein</fullName>
    </submittedName>
</protein>
<dbReference type="EMBL" id="CP119311">
    <property type="protein sequence ID" value="WEK34278.1"/>
    <property type="molecule type" value="Genomic_DNA"/>
</dbReference>